<comment type="subcellular location">
    <subcellularLocation>
        <location evidence="1">Cell membrane</location>
        <topology evidence="1">Multi-pass membrane protein</topology>
    </subcellularLocation>
</comment>
<evidence type="ECO:0000256" key="6">
    <source>
        <dbReference type="ARBA" id="ARBA00022989"/>
    </source>
</evidence>
<feature type="transmembrane region" description="Helical" evidence="8">
    <location>
        <begin position="325"/>
        <end position="348"/>
    </location>
</feature>
<feature type="transmembrane region" description="Helical" evidence="8">
    <location>
        <begin position="354"/>
        <end position="373"/>
    </location>
</feature>
<evidence type="ECO:0000256" key="5">
    <source>
        <dbReference type="ARBA" id="ARBA00022692"/>
    </source>
</evidence>
<feature type="transmembrane region" description="Helical" evidence="8">
    <location>
        <begin position="165"/>
        <end position="186"/>
    </location>
</feature>
<dbReference type="GO" id="GO:0033214">
    <property type="term" value="P:siderophore-iron import into cell"/>
    <property type="evidence" value="ECO:0007669"/>
    <property type="project" value="TreeGrafter"/>
</dbReference>
<organism evidence="9 10">
    <name type="scientific">Chloroherpeton thalassium (strain ATCC 35110 / GB-78)</name>
    <dbReference type="NCBI Taxonomy" id="517418"/>
    <lineage>
        <taxon>Bacteria</taxon>
        <taxon>Pseudomonadati</taxon>
        <taxon>Chlorobiota</taxon>
        <taxon>Chlorobiia</taxon>
        <taxon>Chlorobiales</taxon>
        <taxon>Chloroherpetonaceae</taxon>
        <taxon>Chloroherpeton</taxon>
    </lineage>
</organism>
<feature type="transmembrane region" description="Helical" evidence="8">
    <location>
        <begin position="192"/>
        <end position="215"/>
    </location>
</feature>
<dbReference type="PANTHER" id="PTHR30472">
    <property type="entry name" value="FERRIC ENTEROBACTIN TRANSPORT SYSTEM PERMEASE PROTEIN"/>
    <property type="match status" value="1"/>
</dbReference>
<evidence type="ECO:0000256" key="1">
    <source>
        <dbReference type="ARBA" id="ARBA00004651"/>
    </source>
</evidence>
<accession>B3QX89</accession>
<dbReference type="PANTHER" id="PTHR30472:SF41">
    <property type="entry name" value="TRANSPORT SYSTEM PERMEASE PROTEIN"/>
    <property type="match status" value="1"/>
</dbReference>
<dbReference type="eggNOG" id="COG0609">
    <property type="taxonomic scope" value="Bacteria"/>
</dbReference>
<evidence type="ECO:0000256" key="2">
    <source>
        <dbReference type="ARBA" id="ARBA00007935"/>
    </source>
</evidence>
<keyword evidence="5 8" id="KW-0812">Transmembrane</keyword>
<dbReference type="GO" id="GO:0022857">
    <property type="term" value="F:transmembrane transporter activity"/>
    <property type="evidence" value="ECO:0007669"/>
    <property type="project" value="InterPro"/>
</dbReference>
<feature type="transmembrane region" description="Helical" evidence="8">
    <location>
        <begin position="280"/>
        <end position="313"/>
    </location>
</feature>
<evidence type="ECO:0000256" key="4">
    <source>
        <dbReference type="ARBA" id="ARBA00022475"/>
    </source>
</evidence>
<dbReference type="EMBL" id="CP001100">
    <property type="protein sequence ID" value="ACF14899.1"/>
    <property type="molecule type" value="Genomic_DNA"/>
</dbReference>
<keyword evidence="10" id="KW-1185">Reference proteome</keyword>
<keyword evidence="3" id="KW-0813">Transport</keyword>
<dbReference type="STRING" id="517418.Ctha_2450"/>
<feature type="transmembrane region" description="Helical" evidence="8">
    <location>
        <begin position="240"/>
        <end position="260"/>
    </location>
</feature>
<gene>
    <name evidence="9" type="ordered locus">Ctha_2450</name>
</gene>
<comment type="similarity">
    <text evidence="2">Belongs to the binding-protein-dependent transport system permease family. FecCD subfamily.</text>
</comment>
<proteinExistence type="inferred from homology"/>
<evidence type="ECO:0000313" key="10">
    <source>
        <dbReference type="Proteomes" id="UP000001208"/>
    </source>
</evidence>
<evidence type="ECO:0000256" key="3">
    <source>
        <dbReference type="ARBA" id="ARBA00022448"/>
    </source>
</evidence>
<dbReference type="Gene3D" id="1.10.3470.10">
    <property type="entry name" value="ABC transporter involved in vitamin B12 uptake, BtuC"/>
    <property type="match status" value="1"/>
</dbReference>
<protein>
    <submittedName>
        <fullName evidence="9">Transport system permease protein</fullName>
    </submittedName>
</protein>
<dbReference type="SUPFAM" id="SSF81345">
    <property type="entry name" value="ABC transporter involved in vitamin B12 uptake, BtuC"/>
    <property type="match status" value="1"/>
</dbReference>
<feature type="transmembrane region" description="Helical" evidence="8">
    <location>
        <begin position="131"/>
        <end position="153"/>
    </location>
</feature>
<evidence type="ECO:0000256" key="7">
    <source>
        <dbReference type="ARBA" id="ARBA00023136"/>
    </source>
</evidence>
<dbReference type="RefSeq" id="WP_012500981.1">
    <property type="nucleotide sequence ID" value="NC_011026.1"/>
</dbReference>
<dbReference type="HOGENOM" id="CLU_013016_0_0_10"/>
<feature type="transmembrane region" description="Helical" evidence="8">
    <location>
        <begin position="42"/>
        <end position="62"/>
    </location>
</feature>
<dbReference type="InterPro" id="IPR000522">
    <property type="entry name" value="ABC_transptr_permease_BtuC"/>
</dbReference>
<keyword evidence="7 8" id="KW-0472">Membrane</keyword>
<dbReference type="AlphaFoldDB" id="B3QX89"/>
<dbReference type="GO" id="GO:0005886">
    <property type="term" value="C:plasma membrane"/>
    <property type="evidence" value="ECO:0007669"/>
    <property type="project" value="UniProtKB-SubCell"/>
</dbReference>
<dbReference type="InterPro" id="IPR037294">
    <property type="entry name" value="ABC_BtuC-like"/>
</dbReference>
<dbReference type="Pfam" id="PF01032">
    <property type="entry name" value="FecCD"/>
    <property type="match status" value="1"/>
</dbReference>
<dbReference type="KEGG" id="cts:Ctha_2450"/>
<dbReference type="CDD" id="cd06550">
    <property type="entry name" value="TM_ABC_iron-siderophores_like"/>
    <property type="match status" value="1"/>
</dbReference>
<dbReference type="Proteomes" id="UP000001208">
    <property type="component" value="Chromosome"/>
</dbReference>
<evidence type="ECO:0000313" key="9">
    <source>
        <dbReference type="EMBL" id="ACF14899.1"/>
    </source>
</evidence>
<keyword evidence="6 8" id="KW-1133">Transmembrane helix</keyword>
<keyword evidence="4" id="KW-1003">Cell membrane</keyword>
<sequence length="383" mass="40481">MSGLIGEKVTEPKIAEKSTVAQQSSVSRKEFPQLWPSLMPKVSLILMLLAGVAFFFVVDLALGSVQIPLAEVVNILLGEESENLAWQKIIEFIRVPKAFTAVLAGAALSVGGLQMQTLFRNPLAGPSVLGITSGASLGVAVVMLASGAATNAFAIKQLGISGSWLIVLASTLGSALVLLVILAISIRIRDNIVLLIVGIMVGNITISLISIWQYFSAPEEIQDYLIWTFGSLGGVIEEQLMLLSVVVLLGFVVSLSASKSLNVMLLGENYARSMGLSTGYVRFTVILATSLLAGSVTGFCGPIGFIGIAVPHLTRSMLNTSDHRFLIPSSALVGAILMLFCDIIAQLPGSQTTLPINAVTALVGSPVVIWVIMKKRNLKASFS</sequence>
<reference evidence="9 10" key="1">
    <citation type="submission" date="2008-06" db="EMBL/GenBank/DDBJ databases">
        <title>Complete sequence of Chloroherpeton thalassium ATCC 35110.</title>
        <authorList>
            <consortium name="US DOE Joint Genome Institute"/>
            <person name="Lucas S."/>
            <person name="Copeland A."/>
            <person name="Lapidus A."/>
            <person name="Glavina del Rio T."/>
            <person name="Dalin E."/>
            <person name="Tice H."/>
            <person name="Bruce D."/>
            <person name="Goodwin L."/>
            <person name="Pitluck S."/>
            <person name="Schmutz J."/>
            <person name="Larimer F."/>
            <person name="Land M."/>
            <person name="Hauser L."/>
            <person name="Kyrpides N."/>
            <person name="Mikhailova N."/>
            <person name="Liu Z."/>
            <person name="Li T."/>
            <person name="Zhao F."/>
            <person name="Overmann J."/>
            <person name="Bryant D.A."/>
            <person name="Richardson P."/>
        </authorList>
    </citation>
    <scope>NUCLEOTIDE SEQUENCE [LARGE SCALE GENOMIC DNA]</scope>
    <source>
        <strain evidence="10">ATCC 35110 / GB-78</strain>
    </source>
</reference>
<name>B3QX89_CHLT3</name>
<evidence type="ECO:0000256" key="8">
    <source>
        <dbReference type="SAM" id="Phobius"/>
    </source>
</evidence>